<accession>A0A0A9F853</accession>
<evidence type="ECO:0000313" key="1">
    <source>
        <dbReference type="EMBL" id="JAE07399.1"/>
    </source>
</evidence>
<dbReference type="EMBL" id="GBRH01190497">
    <property type="protein sequence ID" value="JAE07399.1"/>
    <property type="molecule type" value="Transcribed_RNA"/>
</dbReference>
<organism evidence="1">
    <name type="scientific">Arundo donax</name>
    <name type="common">Giant reed</name>
    <name type="synonym">Donax arundinaceus</name>
    <dbReference type="NCBI Taxonomy" id="35708"/>
    <lineage>
        <taxon>Eukaryota</taxon>
        <taxon>Viridiplantae</taxon>
        <taxon>Streptophyta</taxon>
        <taxon>Embryophyta</taxon>
        <taxon>Tracheophyta</taxon>
        <taxon>Spermatophyta</taxon>
        <taxon>Magnoliopsida</taxon>
        <taxon>Liliopsida</taxon>
        <taxon>Poales</taxon>
        <taxon>Poaceae</taxon>
        <taxon>PACMAD clade</taxon>
        <taxon>Arundinoideae</taxon>
        <taxon>Arundineae</taxon>
        <taxon>Arundo</taxon>
    </lineage>
</organism>
<sequence length="65" mass="7568">MNQIRINSINPMYCGTGCKRTPEKWCMPCLRFGLHHCLVLMTSRTTPMGAQLPFELLPDFRFVQH</sequence>
<name>A0A0A9F853_ARUDO</name>
<protein>
    <submittedName>
        <fullName evidence="1">Uncharacterized protein</fullName>
    </submittedName>
</protein>
<reference evidence="1" key="1">
    <citation type="submission" date="2014-09" db="EMBL/GenBank/DDBJ databases">
        <authorList>
            <person name="Magalhaes I.L.F."/>
            <person name="Oliveira U."/>
            <person name="Santos F.R."/>
            <person name="Vidigal T.H.D.A."/>
            <person name="Brescovit A.D."/>
            <person name="Santos A.J."/>
        </authorList>
    </citation>
    <scope>NUCLEOTIDE SEQUENCE</scope>
    <source>
        <tissue evidence="1">Shoot tissue taken approximately 20 cm above the soil surface</tissue>
    </source>
</reference>
<reference evidence="1" key="2">
    <citation type="journal article" date="2015" name="Data Brief">
        <title>Shoot transcriptome of the giant reed, Arundo donax.</title>
        <authorList>
            <person name="Barrero R.A."/>
            <person name="Guerrero F.D."/>
            <person name="Moolhuijzen P."/>
            <person name="Goolsby J.A."/>
            <person name="Tidwell J."/>
            <person name="Bellgard S.E."/>
            <person name="Bellgard M.I."/>
        </authorList>
    </citation>
    <scope>NUCLEOTIDE SEQUENCE</scope>
    <source>
        <tissue evidence="1">Shoot tissue taken approximately 20 cm above the soil surface</tissue>
    </source>
</reference>
<proteinExistence type="predicted"/>
<dbReference type="AlphaFoldDB" id="A0A0A9F853"/>